<keyword evidence="1" id="KW-0472">Membrane</keyword>
<organism evidence="2 3">
    <name type="scientific">Dietzia timorensis</name>
    <dbReference type="NCBI Taxonomy" id="499555"/>
    <lineage>
        <taxon>Bacteria</taxon>
        <taxon>Bacillati</taxon>
        <taxon>Actinomycetota</taxon>
        <taxon>Actinomycetes</taxon>
        <taxon>Mycobacteriales</taxon>
        <taxon>Dietziaceae</taxon>
        <taxon>Dietzia</taxon>
    </lineage>
</organism>
<dbReference type="Proteomes" id="UP000186104">
    <property type="component" value="Chromosome"/>
</dbReference>
<dbReference type="STRING" id="499555.BJL86_0018"/>
<name>A0A173LJU3_9ACTN</name>
<keyword evidence="3" id="KW-1185">Reference proteome</keyword>
<dbReference type="OrthoDB" id="4337876at2"/>
<feature type="transmembrane region" description="Helical" evidence="1">
    <location>
        <begin position="138"/>
        <end position="162"/>
    </location>
</feature>
<dbReference type="KEGG" id="dtm:BJL86_0018"/>
<keyword evidence="1" id="KW-0812">Transmembrane</keyword>
<dbReference type="RefSeq" id="WP_067474378.1">
    <property type="nucleotide sequence ID" value="NZ_CP015961.1"/>
</dbReference>
<feature type="transmembrane region" description="Helical" evidence="1">
    <location>
        <begin position="76"/>
        <end position="97"/>
    </location>
</feature>
<evidence type="ECO:0000313" key="2">
    <source>
        <dbReference type="EMBL" id="ANI90830.1"/>
    </source>
</evidence>
<keyword evidence="1" id="KW-1133">Transmembrane helix</keyword>
<dbReference type="AlphaFoldDB" id="A0A173LJU3"/>
<dbReference type="EMBL" id="CP015961">
    <property type="protein sequence ID" value="ANI90830.1"/>
    <property type="molecule type" value="Genomic_DNA"/>
</dbReference>
<accession>A0A173LJU3</accession>
<protein>
    <submittedName>
        <fullName evidence="2">Uncharacterized protein</fullName>
    </submittedName>
</protein>
<gene>
    <name evidence="2" type="ORF">BJL86_0018</name>
</gene>
<reference evidence="2 3" key="1">
    <citation type="submission" date="2016-06" db="EMBL/GenBank/DDBJ databases">
        <title>Complete genome sequence of a saline-alkali tolerant type strain Dietzia timorensis ID05-A0528T.</title>
        <authorList>
            <person name="Wu X."/>
        </authorList>
    </citation>
    <scope>NUCLEOTIDE SEQUENCE [LARGE SCALE GENOMIC DNA]</scope>
    <source>
        <strain evidence="2 3">ID05-A0528</strain>
    </source>
</reference>
<evidence type="ECO:0000256" key="1">
    <source>
        <dbReference type="SAM" id="Phobius"/>
    </source>
</evidence>
<sequence>MSVLDPTRTTSPRRHSTRVAYPGAAFAFLCLGLLFSALTAVVAFVDQASLGVLEDHVRSGYPEYTPAELDGAVDAYVGYLAIVAGIGAVAWIVTLVAARRGRRWARYFAAVAFLVGASIAVFDLFIKEPNGAAGFPALHGWLGLLPVLAGLFALIALWGGGVSGTRASKSRRTGERN</sequence>
<proteinExistence type="predicted"/>
<feature type="transmembrane region" description="Helical" evidence="1">
    <location>
        <begin position="104"/>
        <end position="126"/>
    </location>
</feature>
<feature type="transmembrane region" description="Helical" evidence="1">
    <location>
        <begin position="21"/>
        <end position="45"/>
    </location>
</feature>
<evidence type="ECO:0000313" key="3">
    <source>
        <dbReference type="Proteomes" id="UP000186104"/>
    </source>
</evidence>